<dbReference type="Proteomes" id="UP000680279">
    <property type="component" value="Unassembled WGS sequence"/>
</dbReference>
<dbReference type="InterPro" id="IPR000836">
    <property type="entry name" value="PRTase_dom"/>
</dbReference>
<dbReference type="InterPro" id="IPR044005">
    <property type="entry name" value="DZR_2"/>
</dbReference>
<keyword evidence="5" id="KW-1185">Reference proteome</keyword>
<evidence type="ECO:0000313" key="4">
    <source>
        <dbReference type="EMBL" id="GIN19611.1"/>
    </source>
</evidence>
<evidence type="ECO:0000313" key="5">
    <source>
        <dbReference type="Proteomes" id="UP000680279"/>
    </source>
</evidence>
<evidence type="ECO:0000259" key="3">
    <source>
        <dbReference type="Pfam" id="PF18912"/>
    </source>
</evidence>
<sequence length="234" mass="26610">MMNNHCLYCDAVIQEQMTWRKFLFGASDQKLCETCKGKLAVITGLTCRKCSRPLAELASEYIHEDICHDCFRWEVDAKWAGNLENNASIYQYNDFLKELMARYKYRGDYVLAKVFSEEVRNTLSEASFDLLVPIPLSKERLLERGFNQATGLAVEAGFETVDALVRVHGEKQSKKSREERIHLKQVFKVTEPVLDKRILLIDDIYTTGSTLQHAAKALVESGAKSISSFTLARG</sequence>
<dbReference type="InterPro" id="IPR029057">
    <property type="entry name" value="PRTase-like"/>
</dbReference>
<dbReference type="InterPro" id="IPR051910">
    <property type="entry name" value="ComF/GntX_DNA_util-trans"/>
</dbReference>
<proteinExistence type="inferred from homology"/>
<accession>A0ABQ4K3V7</accession>
<evidence type="ECO:0000259" key="2">
    <source>
        <dbReference type="Pfam" id="PF00156"/>
    </source>
</evidence>
<dbReference type="Pfam" id="PF18912">
    <property type="entry name" value="DZR_2"/>
    <property type="match status" value="1"/>
</dbReference>
<dbReference type="Pfam" id="PF00156">
    <property type="entry name" value="Pribosyltran"/>
    <property type="match status" value="1"/>
</dbReference>
<dbReference type="SUPFAM" id="SSF53271">
    <property type="entry name" value="PRTase-like"/>
    <property type="match status" value="1"/>
</dbReference>
<feature type="domain" description="Double zinc ribbon" evidence="3">
    <location>
        <begin position="5"/>
        <end position="70"/>
    </location>
</feature>
<reference evidence="4 5" key="1">
    <citation type="submission" date="2021-03" db="EMBL/GenBank/DDBJ databases">
        <title>Antimicrobial resistance genes in bacteria isolated from Japanese honey, and their potential for conferring macrolide and lincosamide resistance in the American foulbrood pathogen Paenibacillus larvae.</title>
        <authorList>
            <person name="Okamoto M."/>
            <person name="Kumagai M."/>
            <person name="Kanamori H."/>
            <person name="Takamatsu D."/>
        </authorList>
    </citation>
    <scope>NUCLEOTIDE SEQUENCE [LARGE SCALE GENOMIC DNA]</scope>
    <source>
        <strain evidence="4 5">J1TS3</strain>
    </source>
</reference>
<gene>
    <name evidence="4" type="primary">comFC</name>
    <name evidence="4" type="ORF">J1TS3_07450</name>
</gene>
<protein>
    <submittedName>
        <fullName evidence="4">Amidophosphoribosyltransferase</fullName>
    </submittedName>
</protein>
<name>A0ABQ4K3V7_9BACI</name>
<comment type="caution">
    <text evidence="4">The sequence shown here is derived from an EMBL/GenBank/DDBJ whole genome shotgun (WGS) entry which is preliminary data.</text>
</comment>
<dbReference type="Gene3D" id="3.40.50.2020">
    <property type="match status" value="1"/>
</dbReference>
<dbReference type="CDD" id="cd06223">
    <property type="entry name" value="PRTases_typeI"/>
    <property type="match status" value="1"/>
</dbReference>
<dbReference type="PANTHER" id="PTHR47505">
    <property type="entry name" value="DNA UTILIZATION PROTEIN YHGH"/>
    <property type="match status" value="1"/>
</dbReference>
<comment type="similarity">
    <text evidence="1">Belongs to the ComF/GntX family.</text>
</comment>
<evidence type="ECO:0000256" key="1">
    <source>
        <dbReference type="ARBA" id="ARBA00008007"/>
    </source>
</evidence>
<dbReference type="EMBL" id="BOQT01000002">
    <property type="protein sequence ID" value="GIN19611.1"/>
    <property type="molecule type" value="Genomic_DNA"/>
</dbReference>
<organism evidence="4 5">
    <name type="scientific">Siminovitchia fordii</name>
    <dbReference type="NCBI Taxonomy" id="254759"/>
    <lineage>
        <taxon>Bacteria</taxon>
        <taxon>Bacillati</taxon>
        <taxon>Bacillota</taxon>
        <taxon>Bacilli</taxon>
        <taxon>Bacillales</taxon>
        <taxon>Bacillaceae</taxon>
        <taxon>Siminovitchia</taxon>
    </lineage>
</organism>
<feature type="domain" description="Phosphoribosyltransferase" evidence="2">
    <location>
        <begin position="143"/>
        <end position="233"/>
    </location>
</feature>
<dbReference type="PANTHER" id="PTHR47505:SF1">
    <property type="entry name" value="DNA UTILIZATION PROTEIN YHGH"/>
    <property type="match status" value="1"/>
</dbReference>